<reference evidence="3 4" key="1">
    <citation type="submission" date="2024-04" db="EMBL/GenBank/DDBJ databases">
        <authorList>
            <person name="Cremers G."/>
        </authorList>
    </citation>
    <scope>NUCLEOTIDE SEQUENCE [LARGE SCALE GENOMIC DNA]</scope>
    <source>
        <strain evidence="3">MeCH1-AG</strain>
    </source>
</reference>
<dbReference type="EMBL" id="OZ026884">
    <property type="protein sequence ID" value="CAL1241800.1"/>
    <property type="molecule type" value="Genomic_DNA"/>
</dbReference>
<protein>
    <submittedName>
        <fullName evidence="3">Glycosyltransferase involved in cell wall bisynthesis</fullName>
    </submittedName>
</protein>
<organism evidence="3 4">
    <name type="scientific">Candidatus Methylocalor cossyra</name>
    <dbReference type="NCBI Taxonomy" id="3108543"/>
    <lineage>
        <taxon>Bacteria</taxon>
        <taxon>Pseudomonadati</taxon>
        <taxon>Pseudomonadota</taxon>
        <taxon>Gammaproteobacteria</taxon>
        <taxon>Methylococcales</taxon>
        <taxon>Methylococcaceae</taxon>
        <taxon>Candidatus Methylocalor</taxon>
    </lineage>
</organism>
<dbReference type="CDD" id="cd03820">
    <property type="entry name" value="GT4_AmsD-like"/>
    <property type="match status" value="1"/>
</dbReference>
<feature type="domain" description="Glycosyl transferase family 1" evidence="1">
    <location>
        <begin position="191"/>
        <end position="339"/>
    </location>
</feature>
<sequence>MKLVLVISTLSAGGAERVLSILANRWVEKGREVSLLTFDDGSVAPFFPLHHRVRHRPLGLLADSAGPGAALVNNLRRLAVLRWAIRRERPDAVISFLDSVNVLTLLATWGLSIPVLVSERIHMASYPLKPAWVWLRRRVYRWASAIVVLTGQAMEDLPPALRHRCRVIPNPIPAPAGELDGGLVLPAGRRVVAVGRLVAQKGFDLLLQAFARLQGRYPDWSLVIVGEGPLRAELEGLVERLGLSGRVFLPGLVQAVPALLKRCDLFVLASRYEGFPNALGEAMAAGLPVIAADCPTGPRELVRHGVDGLLVPPEDPATLAEAMDRLMGDGEERRRLAGRAVEVTARFSEEKVLALWDQVLAEAGVPAAIDGNRSGHHSFMR</sequence>
<accession>A0ABP1CC22</accession>
<dbReference type="Pfam" id="PF00534">
    <property type="entry name" value="Glycos_transf_1"/>
    <property type="match status" value="1"/>
</dbReference>
<keyword evidence="4" id="KW-1185">Reference proteome</keyword>
<dbReference type="InterPro" id="IPR001296">
    <property type="entry name" value="Glyco_trans_1"/>
</dbReference>
<evidence type="ECO:0000259" key="1">
    <source>
        <dbReference type="Pfam" id="PF00534"/>
    </source>
</evidence>
<evidence type="ECO:0000313" key="3">
    <source>
        <dbReference type="EMBL" id="CAL1241800.1"/>
    </source>
</evidence>
<dbReference type="Gene3D" id="3.40.50.2000">
    <property type="entry name" value="Glycogen Phosphorylase B"/>
    <property type="match status" value="2"/>
</dbReference>
<evidence type="ECO:0000313" key="4">
    <source>
        <dbReference type="Proteomes" id="UP001497493"/>
    </source>
</evidence>
<dbReference type="RefSeq" id="WP_348758286.1">
    <property type="nucleotide sequence ID" value="NZ_OZ026884.1"/>
</dbReference>
<dbReference type="Pfam" id="PF13579">
    <property type="entry name" value="Glyco_trans_4_4"/>
    <property type="match status" value="1"/>
</dbReference>
<feature type="domain" description="Glycosyltransferase subfamily 4-like N-terminal" evidence="2">
    <location>
        <begin position="13"/>
        <end position="170"/>
    </location>
</feature>
<gene>
    <name evidence="3" type="ORF">MECH1_V1_3024</name>
</gene>
<dbReference type="InterPro" id="IPR028098">
    <property type="entry name" value="Glyco_trans_4-like_N"/>
</dbReference>
<name>A0ABP1CC22_9GAMM</name>
<dbReference type="Proteomes" id="UP001497493">
    <property type="component" value="Chromosome"/>
</dbReference>
<evidence type="ECO:0000259" key="2">
    <source>
        <dbReference type="Pfam" id="PF13579"/>
    </source>
</evidence>
<dbReference type="SUPFAM" id="SSF53756">
    <property type="entry name" value="UDP-Glycosyltransferase/glycogen phosphorylase"/>
    <property type="match status" value="1"/>
</dbReference>
<proteinExistence type="predicted"/>
<dbReference type="PANTHER" id="PTHR12526">
    <property type="entry name" value="GLYCOSYLTRANSFERASE"/>
    <property type="match status" value="1"/>
</dbReference>